<dbReference type="AlphaFoldDB" id="A0A427APU0"/>
<protein>
    <submittedName>
        <fullName evidence="2">Uncharacterized protein</fullName>
    </submittedName>
</protein>
<feature type="region of interest" description="Disordered" evidence="1">
    <location>
        <begin position="1"/>
        <end position="37"/>
    </location>
</feature>
<organism evidence="2 3">
    <name type="scientific">Ensete ventricosum</name>
    <name type="common">Abyssinian banana</name>
    <name type="synonym">Musa ensete</name>
    <dbReference type="NCBI Taxonomy" id="4639"/>
    <lineage>
        <taxon>Eukaryota</taxon>
        <taxon>Viridiplantae</taxon>
        <taxon>Streptophyta</taxon>
        <taxon>Embryophyta</taxon>
        <taxon>Tracheophyta</taxon>
        <taxon>Spermatophyta</taxon>
        <taxon>Magnoliopsida</taxon>
        <taxon>Liliopsida</taxon>
        <taxon>Zingiberales</taxon>
        <taxon>Musaceae</taxon>
        <taxon>Ensete</taxon>
    </lineage>
</organism>
<dbReference type="EMBL" id="AMZH03001726">
    <property type="protein sequence ID" value="RRT78242.1"/>
    <property type="molecule type" value="Genomic_DNA"/>
</dbReference>
<evidence type="ECO:0000256" key="1">
    <source>
        <dbReference type="SAM" id="MobiDB-lite"/>
    </source>
</evidence>
<comment type="caution">
    <text evidence="2">The sequence shown here is derived from an EMBL/GenBank/DDBJ whole genome shotgun (WGS) entry which is preliminary data.</text>
</comment>
<accession>A0A427APU0</accession>
<sequence length="139" mass="15366">MAAVGWNRDDSAGSAGRNGWGPMKRRGGIDVADGSGRDERKAVAWGRRWRLGSEGRRQQRVMWEEVYGWAMKRRGGIEVVDGSGREEKKVAAWGRRWRLGSKGRKMAEAAAAAGAIGVARGQRQQWVRDGKKVMAEGSR</sequence>
<name>A0A427APU0_ENSVE</name>
<evidence type="ECO:0000313" key="2">
    <source>
        <dbReference type="EMBL" id="RRT78242.1"/>
    </source>
</evidence>
<reference evidence="2 3" key="1">
    <citation type="journal article" date="2014" name="Agronomy (Basel)">
        <title>A Draft Genome Sequence for Ensete ventricosum, the Drought-Tolerant Tree Against Hunger.</title>
        <authorList>
            <person name="Harrison J."/>
            <person name="Moore K.A."/>
            <person name="Paszkiewicz K."/>
            <person name="Jones T."/>
            <person name="Grant M."/>
            <person name="Ambacheew D."/>
            <person name="Muzemil S."/>
            <person name="Studholme D.J."/>
        </authorList>
    </citation>
    <scope>NUCLEOTIDE SEQUENCE [LARGE SCALE GENOMIC DNA]</scope>
</reference>
<dbReference type="Proteomes" id="UP000287651">
    <property type="component" value="Unassembled WGS sequence"/>
</dbReference>
<gene>
    <name evidence="2" type="ORF">B296_00013508</name>
</gene>
<evidence type="ECO:0000313" key="3">
    <source>
        <dbReference type="Proteomes" id="UP000287651"/>
    </source>
</evidence>
<proteinExistence type="predicted"/>